<proteinExistence type="predicted"/>
<sequence length="69" mass="7585">MTKLTIEVPEKLAEQLNDYLKAHPEESIAELLDEALQIKLTPKDSSKLLNLAGIVTEAPRGAADHAEDF</sequence>
<accession>A0A5B8NRM4</accession>
<name>A0A5B8NRM4_9CHRO</name>
<dbReference type="KEGG" id="enn:FRE64_13600"/>
<protein>
    <recommendedName>
        <fullName evidence="3">CopG family transcriptional regulator</fullName>
    </recommendedName>
</protein>
<keyword evidence="2" id="KW-1185">Reference proteome</keyword>
<dbReference type="RefSeq" id="WP_146296725.1">
    <property type="nucleotide sequence ID" value="NZ_CP042326.1"/>
</dbReference>
<reference evidence="1" key="1">
    <citation type="submission" date="2019-08" db="EMBL/GenBank/DDBJ databases">
        <title>Carotenoids and Carotenoid Binding Proteins in the Halophilic Cyanobacterium Euhalothece sp. ZM00.</title>
        <authorList>
            <person name="Cho S.M."/>
            <person name="Song J.Y."/>
            <person name="Park Y.-I."/>
        </authorList>
    </citation>
    <scope>NUCLEOTIDE SEQUENCE [LARGE SCALE GENOMIC DNA]</scope>
    <source>
        <strain evidence="1">Z-M001</strain>
    </source>
</reference>
<dbReference type="EMBL" id="CP042326">
    <property type="protein sequence ID" value="QDZ40885.1"/>
    <property type="molecule type" value="Genomic_DNA"/>
</dbReference>
<dbReference type="Proteomes" id="UP000318453">
    <property type="component" value="Chromosome"/>
</dbReference>
<evidence type="ECO:0000313" key="2">
    <source>
        <dbReference type="Proteomes" id="UP000318453"/>
    </source>
</evidence>
<dbReference type="AlphaFoldDB" id="A0A5B8NRM4"/>
<evidence type="ECO:0000313" key="1">
    <source>
        <dbReference type="EMBL" id="QDZ40885.1"/>
    </source>
</evidence>
<evidence type="ECO:0008006" key="3">
    <source>
        <dbReference type="Google" id="ProtNLM"/>
    </source>
</evidence>
<dbReference type="OrthoDB" id="427476at2"/>
<gene>
    <name evidence="1" type="ORF">FRE64_13600</name>
</gene>
<organism evidence="1 2">
    <name type="scientific">Euhalothece natronophila Z-M001</name>
    <dbReference type="NCBI Taxonomy" id="522448"/>
    <lineage>
        <taxon>Bacteria</taxon>
        <taxon>Bacillati</taxon>
        <taxon>Cyanobacteriota</taxon>
        <taxon>Cyanophyceae</taxon>
        <taxon>Oscillatoriophycideae</taxon>
        <taxon>Chroococcales</taxon>
        <taxon>Halothecacae</taxon>
        <taxon>Halothece cluster</taxon>
        <taxon>Euhalothece</taxon>
    </lineage>
</organism>